<keyword evidence="1" id="KW-0812">Transmembrane</keyword>
<comment type="caution">
    <text evidence="2">The sequence shown here is derived from an EMBL/GenBank/DDBJ whole genome shotgun (WGS) entry which is preliminary data.</text>
</comment>
<organism evidence="2 3">
    <name type="scientific">Eumeta variegata</name>
    <name type="common">Bagworm moth</name>
    <name type="synonym">Eumeta japonica</name>
    <dbReference type="NCBI Taxonomy" id="151549"/>
    <lineage>
        <taxon>Eukaryota</taxon>
        <taxon>Metazoa</taxon>
        <taxon>Ecdysozoa</taxon>
        <taxon>Arthropoda</taxon>
        <taxon>Hexapoda</taxon>
        <taxon>Insecta</taxon>
        <taxon>Pterygota</taxon>
        <taxon>Neoptera</taxon>
        <taxon>Endopterygota</taxon>
        <taxon>Lepidoptera</taxon>
        <taxon>Glossata</taxon>
        <taxon>Ditrysia</taxon>
        <taxon>Tineoidea</taxon>
        <taxon>Psychidae</taxon>
        <taxon>Oiketicinae</taxon>
        <taxon>Eumeta</taxon>
    </lineage>
</organism>
<evidence type="ECO:0000256" key="1">
    <source>
        <dbReference type="SAM" id="Phobius"/>
    </source>
</evidence>
<protein>
    <submittedName>
        <fullName evidence="2">Uncharacterized protein</fullName>
    </submittedName>
</protein>
<keyword evidence="1" id="KW-1133">Transmembrane helix</keyword>
<name>A0A4C1U1S2_EUMVA</name>
<gene>
    <name evidence="2" type="ORF">EVAR_5567_1</name>
</gene>
<proteinExistence type="predicted"/>
<sequence>MDTAGSAAVALEFLDGYMRRRSARFTDRSACVHGPRGAMSGYDAGSPGPARVYCVVLFLWSRSLLLTTGITVIVRTEFGMMFIEEGYNTPTCSGCTNLEKNALSVTLLQVFLKRLLLMDLEESPQTYHCTVEILRIERSSNMIKRKFSHRIWGELNFSTPPVLRTPSGFVVTLASARGPARVDMERIPPFCTSTDRALEQESRSLFHAQFSS</sequence>
<keyword evidence="1" id="KW-0472">Membrane</keyword>
<reference evidence="2 3" key="1">
    <citation type="journal article" date="2019" name="Commun. Biol.">
        <title>The bagworm genome reveals a unique fibroin gene that provides high tensile strength.</title>
        <authorList>
            <person name="Kono N."/>
            <person name="Nakamura H."/>
            <person name="Ohtoshi R."/>
            <person name="Tomita M."/>
            <person name="Numata K."/>
            <person name="Arakawa K."/>
        </authorList>
    </citation>
    <scope>NUCLEOTIDE SEQUENCE [LARGE SCALE GENOMIC DNA]</scope>
</reference>
<evidence type="ECO:0000313" key="2">
    <source>
        <dbReference type="EMBL" id="GBP20137.1"/>
    </source>
</evidence>
<accession>A0A4C1U1S2</accession>
<dbReference type="Proteomes" id="UP000299102">
    <property type="component" value="Unassembled WGS sequence"/>
</dbReference>
<dbReference type="AlphaFoldDB" id="A0A4C1U1S2"/>
<feature type="transmembrane region" description="Helical" evidence="1">
    <location>
        <begin position="50"/>
        <end position="74"/>
    </location>
</feature>
<dbReference type="EMBL" id="BGZK01000115">
    <property type="protein sequence ID" value="GBP20137.1"/>
    <property type="molecule type" value="Genomic_DNA"/>
</dbReference>
<keyword evidence="3" id="KW-1185">Reference proteome</keyword>
<evidence type="ECO:0000313" key="3">
    <source>
        <dbReference type="Proteomes" id="UP000299102"/>
    </source>
</evidence>